<accession>A0A640SJ84</accession>
<gene>
    <name evidence="2" type="ORF">Scani_72980</name>
</gene>
<feature type="compositionally biased region" description="Low complexity" evidence="1">
    <location>
        <begin position="244"/>
        <end position="258"/>
    </location>
</feature>
<organism evidence="2 3">
    <name type="scientific">Streptomyces caniferus</name>
    <dbReference type="NCBI Taxonomy" id="285557"/>
    <lineage>
        <taxon>Bacteria</taxon>
        <taxon>Bacillati</taxon>
        <taxon>Actinomycetota</taxon>
        <taxon>Actinomycetes</taxon>
        <taxon>Kitasatosporales</taxon>
        <taxon>Streptomycetaceae</taxon>
        <taxon>Streptomyces</taxon>
    </lineage>
</organism>
<protein>
    <submittedName>
        <fullName evidence="2">Uncharacterized protein</fullName>
    </submittedName>
</protein>
<feature type="compositionally biased region" description="Basic and acidic residues" evidence="1">
    <location>
        <begin position="177"/>
        <end position="189"/>
    </location>
</feature>
<feature type="compositionally biased region" description="Low complexity" evidence="1">
    <location>
        <begin position="265"/>
        <end position="291"/>
    </location>
</feature>
<feature type="compositionally biased region" description="Polar residues" evidence="1">
    <location>
        <begin position="164"/>
        <end position="176"/>
    </location>
</feature>
<feature type="region of interest" description="Disordered" evidence="1">
    <location>
        <begin position="83"/>
        <end position="120"/>
    </location>
</feature>
<dbReference type="AlphaFoldDB" id="A0A640SJ84"/>
<name>A0A640SJ84_9ACTN</name>
<feature type="compositionally biased region" description="Low complexity" evidence="1">
    <location>
        <begin position="87"/>
        <end position="102"/>
    </location>
</feature>
<reference evidence="2 3" key="1">
    <citation type="submission" date="2019-12" db="EMBL/GenBank/DDBJ databases">
        <title>Whole genome shotgun sequence of Streptomyces caniferus NBRC 15389.</title>
        <authorList>
            <person name="Ichikawa N."/>
            <person name="Kimura A."/>
            <person name="Kitahashi Y."/>
            <person name="Komaki H."/>
            <person name="Tamura T."/>
        </authorList>
    </citation>
    <scope>NUCLEOTIDE SEQUENCE [LARGE SCALE GENOMIC DNA]</scope>
    <source>
        <strain evidence="2 3">NBRC 15389</strain>
    </source>
</reference>
<feature type="compositionally biased region" description="Low complexity" evidence="1">
    <location>
        <begin position="198"/>
        <end position="209"/>
    </location>
</feature>
<sequence length="303" mass="30475">MDYCSSCRRNLNGALVCPGCGDYAPDIAPPSHRRERAMSTAARWEALRAEEAAAGRRQGAHQHTLTQPFEASVFGSGAAAEDVPVDAAGDGSSDGTAGAAAGTGQGRAARRRQLARWKKHRRRAAAATAFALVGGGLTVSLLQNKPSAGHAQAASSPEPGSVGTPRTESAASSSEQPDAKAARHPDAHPHRSAVRPDSAPATPSAATTPRQPHHDAPAHPHAAPDPTRHSTTPGSSGPAHTGHTDAATPAPSAPASTGHSHDAVTSPSDSAPATSPAPSTPTAPAAEPTSPGHVCLLGLVCVD</sequence>
<proteinExistence type="predicted"/>
<dbReference type="Proteomes" id="UP000435837">
    <property type="component" value="Unassembled WGS sequence"/>
</dbReference>
<dbReference type="RefSeq" id="WP_425577484.1">
    <property type="nucleotide sequence ID" value="NZ_BAAATH010000001.1"/>
</dbReference>
<evidence type="ECO:0000256" key="1">
    <source>
        <dbReference type="SAM" id="MobiDB-lite"/>
    </source>
</evidence>
<feature type="region of interest" description="Disordered" evidence="1">
    <location>
        <begin position="148"/>
        <end position="292"/>
    </location>
</feature>
<feature type="compositionally biased region" description="Basic residues" evidence="1">
    <location>
        <begin position="108"/>
        <end position="120"/>
    </location>
</feature>
<evidence type="ECO:0000313" key="2">
    <source>
        <dbReference type="EMBL" id="GFE11030.1"/>
    </source>
</evidence>
<evidence type="ECO:0000313" key="3">
    <source>
        <dbReference type="Proteomes" id="UP000435837"/>
    </source>
</evidence>
<dbReference type="EMBL" id="BLIN01000005">
    <property type="protein sequence ID" value="GFE11030.1"/>
    <property type="molecule type" value="Genomic_DNA"/>
</dbReference>
<comment type="caution">
    <text evidence="2">The sequence shown here is derived from an EMBL/GenBank/DDBJ whole genome shotgun (WGS) entry which is preliminary data.</text>
</comment>